<evidence type="ECO:0000256" key="11">
    <source>
        <dbReference type="SAM" id="MobiDB-lite"/>
    </source>
</evidence>
<feature type="binding site" evidence="9">
    <location>
        <position position="260"/>
    </location>
    <ligand>
        <name>L-serine</name>
        <dbReference type="ChEBI" id="CHEBI:33384"/>
    </ligand>
</feature>
<keyword evidence="3 13" id="KW-0436">Ligase</keyword>
<dbReference type="EMBL" id="CP036291">
    <property type="protein sequence ID" value="QDU91209.1"/>
    <property type="molecule type" value="Genomic_DNA"/>
</dbReference>
<name>A0A518DIB0_9BACT</name>
<keyword evidence="5 10" id="KW-0067">ATP-binding</keyword>
<dbReference type="PIRSF" id="PIRSF001529">
    <property type="entry name" value="Ser-tRNA-synth_IIa"/>
    <property type="match status" value="1"/>
</dbReference>
<feature type="binding site" evidence="9">
    <location>
        <position position="283"/>
    </location>
    <ligand>
        <name>L-serine</name>
        <dbReference type="ChEBI" id="CHEBI:33384"/>
    </ligand>
</feature>
<dbReference type="PROSITE" id="PS50862">
    <property type="entry name" value="AA_TRNA_LIGASE_II"/>
    <property type="match status" value="1"/>
</dbReference>
<reference evidence="13 14" key="1">
    <citation type="submission" date="2019-02" db="EMBL/GenBank/DDBJ databases">
        <title>Deep-cultivation of Planctomycetes and their phenomic and genomic characterization uncovers novel biology.</title>
        <authorList>
            <person name="Wiegand S."/>
            <person name="Jogler M."/>
            <person name="Boedeker C."/>
            <person name="Pinto D."/>
            <person name="Vollmers J."/>
            <person name="Rivas-Marin E."/>
            <person name="Kohn T."/>
            <person name="Peeters S.H."/>
            <person name="Heuer A."/>
            <person name="Rast P."/>
            <person name="Oberbeckmann S."/>
            <person name="Bunk B."/>
            <person name="Jeske O."/>
            <person name="Meyerdierks A."/>
            <person name="Storesund J.E."/>
            <person name="Kallscheuer N."/>
            <person name="Luecker S."/>
            <person name="Lage O.M."/>
            <person name="Pohl T."/>
            <person name="Merkel B.J."/>
            <person name="Hornburger P."/>
            <person name="Mueller R.-W."/>
            <person name="Bruemmer F."/>
            <person name="Labrenz M."/>
            <person name="Spormann A.M."/>
            <person name="Op den Camp H."/>
            <person name="Overmann J."/>
            <person name="Amann R."/>
            <person name="Jetten M.S.M."/>
            <person name="Mascher T."/>
            <person name="Medema M.H."/>
            <person name="Devos D.P."/>
            <person name="Kaster A.-K."/>
            <person name="Ovreas L."/>
            <person name="Rohde M."/>
            <person name="Galperin M.Y."/>
            <person name="Jogler C."/>
        </authorList>
    </citation>
    <scope>NUCLEOTIDE SEQUENCE [LARGE SCALE GENOMIC DNA]</scope>
    <source>
        <strain evidence="13 14">Pla175</strain>
    </source>
</reference>
<dbReference type="InterPro" id="IPR006195">
    <property type="entry name" value="aa-tRNA-synth_II"/>
</dbReference>
<dbReference type="OrthoDB" id="9804647at2"/>
<dbReference type="GO" id="GO:0004828">
    <property type="term" value="F:serine-tRNA ligase activity"/>
    <property type="evidence" value="ECO:0007669"/>
    <property type="project" value="UniProtKB-UniRule"/>
</dbReference>
<dbReference type="GO" id="GO:0006434">
    <property type="term" value="P:seryl-tRNA aminoacylation"/>
    <property type="evidence" value="ECO:0007669"/>
    <property type="project" value="UniProtKB-UniRule"/>
</dbReference>
<dbReference type="CDD" id="cd00770">
    <property type="entry name" value="SerRS_core"/>
    <property type="match status" value="1"/>
</dbReference>
<keyword evidence="4" id="KW-0547">Nucleotide-binding</keyword>
<evidence type="ECO:0000259" key="12">
    <source>
        <dbReference type="PROSITE" id="PS50862"/>
    </source>
</evidence>
<evidence type="ECO:0000256" key="4">
    <source>
        <dbReference type="ARBA" id="ARBA00022741"/>
    </source>
</evidence>
<feature type="binding site" evidence="10">
    <location>
        <begin position="350"/>
        <end position="353"/>
    </location>
    <ligand>
        <name>ATP</name>
        <dbReference type="ChEBI" id="CHEBI:30616"/>
    </ligand>
</feature>
<dbReference type="GO" id="GO:0005524">
    <property type="term" value="F:ATP binding"/>
    <property type="evidence" value="ECO:0007669"/>
    <property type="project" value="UniProtKB-KW"/>
</dbReference>
<feature type="binding site" evidence="10">
    <location>
        <begin position="260"/>
        <end position="262"/>
    </location>
    <ligand>
        <name>ATP</name>
        <dbReference type="ChEBI" id="CHEBI:30616"/>
    </ligand>
</feature>
<dbReference type="GO" id="GO:0005737">
    <property type="term" value="C:cytoplasm"/>
    <property type="evidence" value="ECO:0007669"/>
    <property type="project" value="UniProtKB-UniRule"/>
</dbReference>
<dbReference type="SUPFAM" id="SSF55681">
    <property type="entry name" value="Class II aaRS and biotin synthetases"/>
    <property type="match status" value="1"/>
</dbReference>
<dbReference type="Pfam" id="PF02403">
    <property type="entry name" value="Seryl_tRNA_N"/>
    <property type="match status" value="1"/>
</dbReference>
<dbReference type="InterPro" id="IPR033729">
    <property type="entry name" value="SerRS_core"/>
</dbReference>
<organism evidence="13 14">
    <name type="scientific">Pirellulimonas nuda</name>
    <dbReference type="NCBI Taxonomy" id="2528009"/>
    <lineage>
        <taxon>Bacteria</taxon>
        <taxon>Pseudomonadati</taxon>
        <taxon>Planctomycetota</taxon>
        <taxon>Planctomycetia</taxon>
        <taxon>Pirellulales</taxon>
        <taxon>Lacipirellulaceae</taxon>
        <taxon>Pirellulimonas</taxon>
    </lineage>
</organism>
<dbReference type="Proteomes" id="UP000317429">
    <property type="component" value="Chromosome"/>
</dbReference>
<dbReference type="Pfam" id="PF00587">
    <property type="entry name" value="tRNA-synt_2b"/>
    <property type="match status" value="1"/>
</dbReference>
<evidence type="ECO:0000256" key="3">
    <source>
        <dbReference type="ARBA" id="ARBA00022598"/>
    </source>
</evidence>
<dbReference type="InterPro" id="IPR042103">
    <property type="entry name" value="SerRS_1_N_sf"/>
</dbReference>
<accession>A0A518DIB0</accession>
<evidence type="ECO:0000256" key="9">
    <source>
        <dbReference type="PIRSR" id="PIRSR001529-1"/>
    </source>
</evidence>
<dbReference type="EC" id="6.1.1.11" evidence="1 8"/>
<dbReference type="Gene3D" id="1.10.287.40">
    <property type="entry name" value="Serine-tRNA synthetase, tRNA binding domain"/>
    <property type="match status" value="1"/>
</dbReference>
<evidence type="ECO:0000313" key="13">
    <source>
        <dbReference type="EMBL" id="QDU91209.1"/>
    </source>
</evidence>
<keyword evidence="2" id="KW-0963">Cytoplasm</keyword>
<feature type="binding site" evidence="9">
    <location>
        <position position="384"/>
    </location>
    <ligand>
        <name>L-serine</name>
        <dbReference type="ChEBI" id="CHEBI:33384"/>
    </ligand>
</feature>
<dbReference type="InterPro" id="IPR045864">
    <property type="entry name" value="aa-tRNA-synth_II/BPL/LPL"/>
</dbReference>
<keyword evidence="6" id="KW-0648">Protein biosynthesis</keyword>
<dbReference type="Gene3D" id="3.30.930.10">
    <property type="entry name" value="Bira Bifunctional Protein, Domain 2"/>
    <property type="match status" value="1"/>
</dbReference>
<evidence type="ECO:0000256" key="10">
    <source>
        <dbReference type="PIRSR" id="PIRSR001529-2"/>
    </source>
</evidence>
<evidence type="ECO:0000313" key="14">
    <source>
        <dbReference type="Proteomes" id="UP000317429"/>
    </source>
</evidence>
<dbReference type="InterPro" id="IPR015866">
    <property type="entry name" value="Ser-tRNA-synth_1_N"/>
</dbReference>
<dbReference type="RefSeq" id="WP_145291105.1">
    <property type="nucleotide sequence ID" value="NZ_CP036291.1"/>
</dbReference>
<evidence type="ECO:0000256" key="6">
    <source>
        <dbReference type="ARBA" id="ARBA00022917"/>
    </source>
</evidence>
<sequence>MLDKRFILDNIDLVQKNCDARGGKVDVSRFAELELQRRTLQQEVEELSRQANEVSKSIGKAKDDAERDARKEEGRSLREAKDAKQSQIDRIAAEADAIHRSIPNLTHPAAPVGGEEKFIELRRGEVQPPKMGFPVLDHVELAEQHALVDFEAGARIAGNGFYFLKNEAVLLELALQQYAIELLVGEGFTPTITPDLARGDILAGVGFIPRGPETQIYSVENFDLNLVATAEITLGGMYAGQTFDEEDLPLKLCGISHCYRTEAGAAGRASRGLYRVHQFTKVEMFAFTLPDQSEDMHNYFCDLECDLFNGLGIPFRVIDTATGDLGGPAFRKFDLEAWMPGRGEHGEYGEVTSTSNCTDYQSRRLDIRYRVKGEKGTHFVHTLNGTAVAISRALIAIIENCQQADGSILVPEVLRKWVGKDRIGSSDEDQEG</sequence>
<feature type="domain" description="Aminoacyl-transfer RNA synthetases class-II family profile" evidence="12">
    <location>
        <begin position="137"/>
        <end position="411"/>
    </location>
</feature>
<feature type="compositionally biased region" description="Basic and acidic residues" evidence="11">
    <location>
        <begin position="60"/>
        <end position="84"/>
    </location>
</feature>
<evidence type="ECO:0000256" key="7">
    <source>
        <dbReference type="ARBA" id="ARBA00023146"/>
    </source>
</evidence>
<dbReference type="InterPro" id="IPR002314">
    <property type="entry name" value="aa-tRNA-synt_IIb"/>
</dbReference>
<dbReference type="KEGG" id="pnd:Pla175_46290"/>
<dbReference type="InterPro" id="IPR010978">
    <property type="entry name" value="tRNA-bd_arm"/>
</dbReference>
<feature type="region of interest" description="Disordered" evidence="11">
    <location>
        <begin position="48"/>
        <end position="85"/>
    </location>
</feature>
<keyword evidence="14" id="KW-1185">Reference proteome</keyword>
<dbReference type="NCBIfam" id="TIGR00414">
    <property type="entry name" value="serS"/>
    <property type="match status" value="1"/>
</dbReference>
<feature type="binding site" evidence="10">
    <location>
        <begin position="276"/>
        <end position="279"/>
    </location>
    <ligand>
        <name>ATP</name>
        <dbReference type="ChEBI" id="CHEBI:30616"/>
    </ligand>
</feature>
<gene>
    <name evidence="13" type="primary">serS</name>
    <name evidence="13" type="ORF">Pla175_46290</name>
</gene>
<evidence type="ECO:0000256" key="1">
    <source>
        <dbReference type="ARBA" id="ARBA00012840"/>
    </source>
</evidence>
<feature type="site" description="Important for serine binding" evidence="9">
    <location>
        <position position="386"/>
    </location>
</feature>
<evidence type="ECO:0000256" key="5">
    <source>
        <dbReference type="ARBA" id="ARBA00022840"/>
    </source>
</evidence>
<dbReference type="AlphaFoldDB" id="A0A518DIB0"/>
<evidence type="ECO:0000256" key="2">
    <source>
        <dbReference type="ARBA" id="ARBA00022490"/>
    </source>
</evidence>
<evidence type="ECO:0000256" key="8">
    <source>
        <dbReference type="NCBIfam" id="TIGR00414"/>
    </source>
</evidence>
<protein>
    <recommendedName>
        <fullName evidence="1 8">Serine--tRNA ligase</fullName>
        <ecNumber evidence="1 8">6.1.1.11</ecNumber>
    </recommendedName>
</protein>
<dbReference type="PANTHER" id="PTHR11778">
    <property type="entry name" value="SERYL-TRNA SYNTHETASE"/>
    <property type="match status" value="1"/>
</dbReference>
<dbReference type="PRINTS" id="PR00981">
    <property type="entry name" value="TRNASYNTHSER"/>
</dbReference>
<dbReference type="InterPro" id="IPR002317">
    <property type="entry name" value="Ser-tRNA-ligase_type_1"/>
</dbReference>
<keyword evidence="7" id="KW-0030">Aminoacyl-tRNA synthetase</keyword>
<feature type="binding site" evidence="9">
    <location>
        <position position="229"/>
    </location>
    <ligand>
        <name>L-serine</name>
        <dbReference type="ChEBI" id="CHEBI:33384"/>
    </ligand>
</feature>
<dbReference type="SUPFAM" id="SSF46589">
    <property type="entry name" value="tRNA-binding arm"/>
    <property type="match status" value="1"/>
</dbReference>
<proteinExistence type="predicted"/>